<reference evidence="1 2" key="1">
    <citation type="journal article" date="2010" name="PLoS ONE">
        <title>Genome erosion in a nitrogen-fixing vertically transmitted endosymbiotic multicellular cyanobacterium.</title>
        <authorList>
            <person name="Ran L."/>
            <person name="Larsson J."/>
            <person name="Vigil-Stenman T."/>
            <person name="Nylander J.A."/>
            <person name="Ininbergs K."/>
            <person name="Zheng W.W."/>
            <person name="Lapidus A."/>
            <person name="Lowry S."/>
            <person name="Haselkorn R."/>
            <person name="Bergman B."/>
        </authorList>
    </citation>
    <scope>NUCLEOTIDE SEQUENCE [LARGE SCALE GENOMIC DNA]</scope>
    <source>
        <strain evidence="1 2">0708</strain>
    </source>
</reference>
<evidence type="ECO:0000313" key="2">
    <source>
        <dbReference type="Proteomes" id="UP000001511"/>
    </source>
</evidence>
<protein>
    <submittedName>
        <fullName evidence="1">Uncharacterized protein</fullName>
    </submittedName>
</protein>
<dbReference type="AlphaFoldDB" id="D7DZ97"/>
<dbReference type="Proteomes" id="UP000001511">
    <property type="component" value="Chromosome"/>
</dbReference>
<accession>D7DZ97</accession>
<organism evidence="1 2">
    <name type="scientific">Nostoc azollae (strain 0708)</name>
    <name type="common">Anabaena azollae (strain 0708)</name>
    <dbReference type="NCBI Taxonomy" id="551115"/>
    <lineage>
        <taxon>Bacteria</taxon>
        <taxon>Bacillati</taxon>
        <taxon>Cyanobacteriota</taxon>
        <taxon>Cyanophyceae</taxon>
        <taxon>Nostocales</taxon>
        <taxon>Nostocaceae</taxon>
        <taxon>Trichormus</taxon>
    </lineage>
</organism>
<proteinExistence type="predicted"/>
<dbReference type="HOGENOM" id="CLU_3330854_0_0_3"/>
<keyword evidence="2" id="KW-1185">Reference proteome</keyword>
<evidence type="ECO:0000313" key="1">
    <source>
        <dbReference type="EMBL" id="ADI66118.1"/>
    </source>
</evidence>
<dbReference type="KEGG" id="naz:Aazo_5002"/>
<name>D7DZ97_NOSA0</name>
<sequence length="38" mass="4276">MILPNSNAWQRIALGLLMGGQAYRKMGEGEKSKTKQLR</sequence>
<dbReference type="EMBL" id="CP002059">
    <property type="protein sequence ID" value="ADI66118.1"/>
    <property type="molecule type" value="Genomic_DNA"/>
</dbReference>
<gene>
    <name evidence="1" type="ordered locus">Aazo_5002</name>
</gene>